<name>A0A6J8D7I2_MYTCO</name>
<evidence type="ECO:0008006" key="3">
    <source>
        <dbReference type="Google" id="ProtNLM"/>
    </source>
</evidence>
<accession>A0A6J8D7I2</accession>
<reference evidence="1 2" key="1">
    <citation type="submission" date="2020-06" db="EMBL/GenBank/DDBJ databases">
        <authorList>
            <person name="Li R."/>
            <person name="Bekaert M."/>
        </authorList>
    </citation>
    <scope>NUCLEOTIDE SEQUENCE [LARGE SCALE GENOMIC DNA]</scope>
    <source>
        <strain evidence="2">wild</strain>
    </source>
</reference>
<dbReference type="AlphaFoldDB" id="A0A6J8D7I2"/>
<gene>
    <name evidence="1" type="ORF">MCOR_37779</name>
</gene>
<evidence type="ECO:0000313" key="1">
    <source>
        <dbReference type="EMBL" id="CAC5403936.1"/>
    </source>
</evidence>
<sequence>MGILKPTELHILRKTNRETIQEYASRIEILVRKSFPTIDTATHSTLVVEYLFRGLPDQSITIELLTKRITSIIEVIHQVTLYVTYKRGSRDRNIRQLGTTDCSDTEDCESEDIEVRKVGGKRFVTEERLTQFERGISESLEKNYSKRNGKLFARRTSPSSGHN</sequence>
<keyword evidence="2" id="KW-1185">Reference proteome</keyword>
<dbReference type="OrthoDB" id="10424420at2759"/>
<proteinExistence type="predicted"/>
<dbReference type="EMBL" id="CACVKT020006892">
    <property type="protein sequence ID" value="CAC5403936.1"/>
    <property type="molecule type" value="Genomic_DNA"/>
</dbReference>
<evidence type="ECO:0000313" key="2">
    <source>
        <dbReference type="Proteomes" id="UP000507470"/>
    </source>
</evidence>
<protein>
    <recommendedName>
        <fullName evidence="3">Retrotransposon gag domain-containing protein</fullName>
    </recommendedName>
</protein>
<dbReference type="Proteomes" id="UP000507470">
    <property type="component" value="Unassembled WGS sequence"/>
</dbReference>
<organism evidence="1 2">
    <name type="scientific">Mytilus coruscus</name>
    <name type="common">Sea mussel</name>
    <dbReference type="NCBI Taxonomy" id="42192"/>
    <lineage>
        <taxon>Eukaryota</taxon>
        <taxon>Metazoa</taxon>
        <taxon>Spiralia</taxon>
        <taxon>Lophotrochozoa</taxon>
        <taxon>Mollusca</taxon>
        <taxon>Bivalvia</taxon>
        <taxon>Autobranchia</taxon>
        <taxon>Pteriomorphia</taxon>
        <taxon>Mytilida</taxon>
        <taxon>Mytiloidea</taxon>
        <taxon>Mytilidae</taxon>
        <taxon>Mytilinae</taxon>
        <taxon>Mytilus</taxon>
    </lineage>
</organism>